<dbReference type="InterPro" id="IPR039556">
    <property type="entry name" value="ICL/PEPM"/>
</dbReference>
<evidence type="ECO:0000313" key="1">
    <source>
        <dbReference type="EMBL" id="GAA4204285.1"/>
    </source>
</evidence>
<dbReference type="RefSeq" id="WP_344921799.1">
    <property type="nucleotide sequence ID" value="NZ_BAABAQ010000013.1"/>
</dbReference>
<dbReference type="GO" id="GO:0016829">
    <property type="term" value="F:lyase activity"/>
    <property type="evidence" value="ECO:0007669"/>
    <property type="project" value="UniProtKB-KW"/>
</dbReference>
<dbReference type="Gene3D" id="3.20.20.60">
    <property type="entry name" value="Phosphoenolpyruvate-binding domains"/>
    <property type="match status" value="1"/>
</dbReference>
<dbReference type="SUPFAM" id="SSF51621">
    <property type="entry name" value="Phosphoenolpyruvate/pyruvate domain"/>
    <property type="match status" value="1"/>
</dbReference>
<sequence length="271" mass="28060">MTFARFRALHHADEPLLLPCAWDHASAVALAQAGFTAIGTTSLGVAAAPGKPDAGRATREETLALARTITGLGIPVTVDIEAGFAEEPERVADLVAELAGLGVAGINLEDGRGTRLADVPAQTELVAVVKRRVPEVFLNARTDAFWLGLPDARALALERARAYGGAGADGIFVPGASAERDIEALVAGAGVPLNVLVQPGVPVRKLAALGVARLSYGSLLFRAALRAAVTTALAVARDEPVTGDVPSYEEVEALHRYGRRAGEGTPGTSRH</sequence>
<reference evidence="2" key="1">
    <citation type="journal article" date="2019" name="Int. J. Syst. Evol. Microbiol.">
        <title>The Global Catalogue of Microorganisms (GCM) 10K type strain sequencing project: providing services to taxonomists for standard genome sequencing and annotation.</title>
        <authorList>
            <consortium name="The Broad Institute Genomics Platform"/>
            <consortium name="The Broad Institute Genome Sequencing Center for Infectious Disease"/>
            <person name="Wu L."/>
            <person name="Ma J."/>
        </authorList>
    </citation>
    <scope>NUCLEOTIDE SEQUENCE [LARGE SCALE GENOMIC DNA]</scope>
    <source>
        <strain evidence="2">JCM 17388</strain>
    </source>
</reference>
<keyword evidence="1" id="KW-0456">Lyase</keyword>
<dbReference type="InterPro" id="IPR040442">
    <property type="entry name" value="Pyrv_kinase-like_dom_sf"/>
</dbReference>
<organism evidence="1 2">
    <name type="scientific">Streptosporangium oxazolinicum</name>
    <dbReference type="NCBI Taxonomy" id="909287"/>
    <lineage>
        <taxon>Bacteria</taxon>
        <taxon>Bacillati</taxon>
        <taxon>Actinomycetota</taxon>
        <taxon>Actinomycetes</taxon>
        <taxon>Streptosporangiales</taxon>
        <taxon>Streptosporangiaceae</taxon>
        <taxon>Streptosporangium</taxon>
    </lineage>
</organism>
<dbReference type="Proteomes" id="UP001501251">
    <property type="component" value="Unassembled WGS sequence"/>
</dbReference>
<protein>
    <submittedName>
        <fullName evidence="1">Isocitrate lyase/phosphoenolpyruvate mutase family protein</fullName>
    </submittedName>
</protein>
<name>A0ABP8BDJ7_9ACTN</name>
<keyword evidence="2" id="KW-1185">Reference proteome</keyword>
<comment type="caution">
    <text evidence="1">The sequence shown here is derived from an EMBL/GenBank/DDBJ whole genome shotgun (WGS) entry which is preliminary data.</text>
</comment>
<dbReference type="InterPro" id="IPR015813">
    <property type="entry name" value="Pyrv/PenolPyrv_kinase-like_dom"/>
</dbReference>
<proteinExistence type="predicted"/>
<dbReference type="PANTHER" id="PTHR42905:SF16">
    <property type="entry name" value="CARBOXYPHOSPHONOENOLPYRUVATE PHOSPHONOMUTASE-LIKE PROTEIN (AFU_ORTHOLOGUE AFUA_5G07230)"/>
    <property type="match status" value="1"/>
</dbReference>
<evidence type="ECO:0000313" key="2">
    <source>
        <dbReference type="Proteomes" id="UP001501251"/>
    </source>
</evidence>
<dbReference type="CDD" id="cd00377">
    <property type="entry name" value="ICL_PEPM"/>
    <property type="match status" value="1"/>
</dbReference>
<dbReference type="EMBL" id="BAABAQ010000013">
    <property type="protein sequence ID" value="GAA4204285.1"/>
    <property type="molecule type" value="Genomic_DNA"/>
</dbReference>
<accession>A0ABP8BDJ7</accession>
<dbReference type="Pfam" id="PF13714">
    <property type="entry name" value="PEP_mutase"/>
    <property type="match status" value="1"/>
</dbReference>
<dbReference type="PANTHER" id="PTHR42905">
    <property type="entry name" value="PHOSPHOENOLPYRUVATE CARBOXYLASE"/>
    <property type="match status" value="1"/>
</dbReference>
<gene>
    <name evidence="1" type="ORF">GCM10022252_63170</name>
</gene>